<name>A0A8H5D532_9AGAR</name>
<dbReference type="Pfam" id="PF24883">
    <property type="entry name" value="NPHP3_N"/>
    <property type="match status" value="1"/>
</dbReference>
<keyword evidence="5" id="KW-1185">Reference proteome</keyword>
<dbReference type="Proteomes" id="UP000559027">
    <property type="component" value="Unassembled WGS sequence"/>
</dbReference>
<comment type="caution">
    <text evidence="4">The sequence shown here is derived from an EMBL/GenBank/DDBJ whole genome shotgun (WGS) entry which is preliminary data.</text>
</comment>
<evidence type="ECO:0000313" key="4">
    <source>
        <dbReference type="EMBL" id="KAF5353304.1"/>
    </source>
</evidence>
<dbReference type="PANTHER" id="PTHR10039">
    <property type="entry name" value="AMELOGENIN"/>
    <property type="match status" value="1"/>
</dbReference>
<sequence length="770" mass="87850">MSTLQAHDFVINSPNFNSTQNNYTQSNTTGIDILYEASTPEALVDAEERSYAPSCYDGTREQYIEDITNWATASNEDNAIPPLYWMKGPAAVGKSAVAQTCAERLKNSSRLAAAFFFSVNGRRNDHTRFFPTLAYQLSTTLPDYRDIVNRKIYIDRTLVRKTMASQFKSLIVEPLQELREQGKDVQRRPIIIDGLDECKSTSAQAGIIEIIASSIQAGSTPFRWAIFSREEPHIVSAFASSTISSLCHSVLLPISREADGEIELYLRGGFENILRRRNLFHISPSWPTAKQIQMLVDAAAGLFAHPAIVLRFIDRHSYAEFDEILVAVLNPMLKRGCQSASAYTELDALYMLILQRVPSNILSSTQLLFSHLVLKGNNHISTWFVTSLCNRLGISERHFRSIYHHVQAVMDFQEYPPPIFDETINLERSFFDQDLSSAFKSSVNTNLRLVHGTIAFRHKSFYDFLRDPARSSFFCVTTPAVRQNYFDHLIQQHHHYASSYEIQGSKLVLRSGEASSSAPLSWPQGSKFGDSWIKTCIFLNISFLFSRDCPLFRPFVEDLPSRSLQKLAELDYRKSLLASIVTNRIGIVPAGYIIGLHTAVVRLNENSGFAQLTDYTEFHPKMFLAMVDKLEKLRVIRPYHPRFGSSRAASVLHAVSRQRLFGKKSGLYKLGHKDKSIVWYWEFDTEKRYFHEFETVNYEEAMALYEAKKFTIWDEDEDEDSSNAEDKDGSNVEEEEEEGEEEDKSSAEEEDNSNKEQDAEHGRCPKRKWI</sequence>
<reference evidence="4 5" key="1">
    <citation type="journal article" date="2020" name="ISME J.">
        <title>Uncovering the hidden diversity of litter-decomposition mechanisms in mushroom-forming fungi.</title>
        <authorList>
            <person name="Floudas D."/>
            <person name="Bentzer J."/>
            <person name="Ahren D."/>
            <person name="Johansson T."/>
            <person name="Persson P."/>
            <person name="Tunlid A."/>
        </authorList>
    </citation>
    <scope>NUCLEOTIDE SEQUENCE [LARGE SCALE GENOMIC DNA]</scope>
    <source>
        <strain evidence="4 5">CBS 146.42</strain>
    </source>
</reference>
<dbReference type="PANTHER" id="PTHR10039:SF14">
    <property type="entry name" value="NACHT DOMAIN-CONTAINING PROTEIN"/>
    <property type="match status" value="1"/>
</dbReference>
<evidence type="ECO:0000256" key="1">
    <source>
        <dbReference type="ARBA" id="ARBA00022737"/>
    </source>
</evidence>
<feature type="region of interest" description="Disordered" evidence="2">
    <location>
        <begin position="715"/>
        <end position="770"/>
    </location>
</feature>
<dbReference type="InterPro" id="IPR056884">
    <property type="entry name" value="NPHP3-like_N"/>
</dbReference>
<dbReference type="Gene3D" id="3.40.50.300">
    <property type="entry name" value="P-loop containing nucleotide triphosphate hydrolases"/>
    <property type="match status" value="1"/>
</dbReference>
<gene>
    <name evidence="4" type="ORF">D9756_007948</name>
</gene>
<dbReference type="OrthoDB" id="3042812at2759"/>
<feature type="domain" description="Nephrocystin 3-like N-terminal" evidence="3">
    <location>
        <begin position="66"/>
        <end position="229"/>
    </location>
</feature>
<organism evidence="4 5">
    <name type="scientific">Leucocoprinus leucothites</name>
    <dbReference type="NCBI Taxonomy" id="201217"/>
    <lineage>
        <taxon>Eukaryota</taxon>
        <taxon>Fungi</taxon>
        <taxon>Dikarya</taxon>
        <taxon>Basidiomycota</taxon>
        <taxon>Agaricomycotina</taxon>
        <taxon>Agaricomycetes</taxon>
        <taxon>Agaricomycetidae</taxon>
        <taxon>Agaricales</taxon>
        <taxon>Agaricineae</taxon>
        <taxon>Agaricaceae</taxon>
        <taxon>Leucocoprinus</taxon>
    </lineage>
</organism>
<keyword evidence="1" id="KW-0677">Repeat</keyword>
<dbReference type="InterPro" id="IPR027417">
    <property type="entry name" value="P-loop_NTPase"/>
</dbReference>
<protein>
    <recommendedName>
        <fullName evidence="3">Nephrocystin 3-like N-terminal domain-containing protein</fullName>
    </recommendedName>
</protein>
<accession>A0A8H5D532</accession>
<evidence type="ECO:0000256" key="2">
    <source>
        <dbReference type="SAM" id="MobiDB-lite"/>
    </source>
</evidence>
<evidence type="ECO:0000259" key="3">
    <source>
        <dbReference type="Pfam" id="PF24883"/>
    </source>
</evidence>
<dbReference type="EMBL" id="JAACJO010000010">
    <property type="protein sequence ID" value="KAF5353304.1"/>
    <property type="molecule type" value="Genomic_DNA"/>
</dbReference>
<feature type="compositionally biased region" description="Acidic residues" evidence="2">
    <location>
        <begin position="731"/>
        <end position="743"/>
    </location>
</feature>
<evidence type="ECO:0000313" key="5">
    <source>
        <dbReference type="Proteomes" id="UP000559027"/>
    </source>
</evidence>
<dbReference type="AlphaFoldDB" id="A0A8H5D532"/>
<proteinExistence type="predicted"/>
<feature type="compositionally biased region" description="Basic and acidic residues" evidence="2">
    <location>
        <begin position="744"/>
        <end position="763"/>
    </location>
</feature>